<comment type="catalytic activity">
    <reaction evidence="11">
        <text>D-glucosamine(out) = D-glucosamine(in)</text>
        <dbReference type="Rhea" id="RHEA:78423"/>
        <dbReference type="ChEBI" id="CHEBI:58723"/>
    </reaction>
    <physiologicalReaction direction="left-to-right" evidence="11">
        <dbReference type="Rhea" id="RHEA:78424"/>
    </physiologicalReaction>
</comment>
<evidence type="ECO:0000256" key="3">
    <source>
        <dbReference type="ARBA" id="ARBA00011738"/>
    </source>
</evidence>
<dbReference type="SUPFAM" id="SSF103473">
    <property type="entry name" value="MFS general substrate transporter"/>
    <property type="match status" value="1"/>
</dbReference>
<feature type="domain" description="Major facilitator superfamily (MFS) profile" evidence="15">
    <location>
        <begin position="1"/>
        <end position="89"/>
    </location>
</feature>
<dbReference type="GO" id="GO:0016020">
    <property type="term" value="C:membrane"/>
    <property type="evidence" value="ECO:0007669"/>
    <property type="project" value="UniProtKB-SubCell"/>
</dbReference>
<feature type="transmembrane region" description="Helical" evidence="14">
    <location>
        <begin position="65"/>
        <end position="84"/>
    </location>
</feature>
<comment type="catalytic activity">
    <reaction evidence="8">
        <text>D-glucose(out) = D-glucose(in)</text>
        <dbReference type="Rhea" id="RHEA:60376"/>
        <dbReference type="ChEBI" id="CHEBI:4167"/>
    </reaction>
    <physiologicalReaction direction="left-to-right" evidence="8">
        <dbReference type="Rhea" id="RHEA:60377"/>
    </physiologicalReaction>
</comment>
<organism evidence="16 17">
    <name type="scientific">Symbiodinium natans</name>
    <dbReference type="NCBI Taxonomy" id="878477"/>
    <lineage>
        <taxon>Eukaryota</taxon>
        <taxon>Sar</taxon>
        <taxon>Alveolata</taxon>
        <taxon>Dinophyceae</taxon>
        <taxon>Suessiales</taxon>
        <taxon>Symbiodiniaceae</taxon>
        <taxon>Symbiodinium</taxon>
    </lineage>
</organism>
<comment type="subcellular location">
    <subcellularLocation>
        <location evidence="1">Membrane</location>
        <topology evidence="1">Multi-pass membrane protein</topology>
    </subcellularLocation>
</comment>
<dbReference type="PANTHER" id="PTHR48022:SF2">
    <property type="entry name" value="PLASTIDIC GLUCOSE TRANSPORTER 4"/>
    <property type="match status" value="1"/>
</dbReference>
<comment type="caution">
    <text evidence="16">The sequence shown here is derived from an EMBL/GenBank/DDBJ whole genome shotgun (WGS) entry which is preliminary data.</text>
</comment>
<dbReference type="PANTHER" id="PTHR48022">
    <property type="entry name" value="PLASTIDIC GLUCOSE TRANSPORTER 4"/>
    <property type="match status" value="1"/>
</dbReference>
<dbReference type="InterPro" id="IPR003663">
    <property type="entry name" value="Sugar/inositol_transpt"/>
</dbReference>
<dbReference type="Pfam" id="PF00083">
    <property type="entry name" value="Sugar_tr"/>
    <property type="match status" value="1"/>
</dbReference>
<reference evidence="16" key="1">
    <citation type="submission" date="2021-02" db="EMBL/GenBank/DDBJ databases">
        <authorList>
            <person name="Dougan E. K."/>
            <person name="Rhodes N."/>
            <person name="Thang M."/>
            <person name="Chan C."/>
        </authorList>
    </citation>
    <scope>NUCLEOTIDE SEQUENCE</scope>
</reference>
<comment type="catalytic activity">
    <reaction evidence="7">
        <text>D-galactose(in) = D-galactose(out)</text>
        <dbReference type="Rhea" id="RHEA:34915"/>
        <dbReference type="ChEBI" id="CHEBI:4139"/>
    </reaction>
    <physiologicalReaction direction="right-to-left" evidence="7">
        <dbReference type="Rhea" id="RHEA:34917"/>
    </physiologicalReaction>
</comment>
<evidence type="ECO:0000256" key="2">
    <source>
        <dbReference type="ARBA" id="ARBA00010992"/>
    </source>
</evidence>
<evidence type="ECO:0000259" key="15">
    <source>
        <dbReference type="PROSITE" id="PS50850"/>
    </source>
</evidence>
<dbReference type="InterPro" id="IPR036259">
    <property type="entry name" value="MFS_trans_sf"/>
</dbReference>
<dbReference type="InterPro" id="IPR050360">
    <property type="entry name" value="MFS_Sugar_Transporters"/>
</dbReference>
<evidence type="ECO:0000313" key="17">
    <source>
        <dbReference type="Proteomes" id="UP000604046"/>
    </source>
</evidence>
<dbReference type="Gene3D" id="1.20.1250.20">
    <property type="entry name" value="MFS general substrate transporter like domains"/>
    <property type="match status" value="1"/>
</dbReference>
<keyword evidence="4 14" id="KW-0812">Transmembrane</keyword>
<comment type="catalytic activity">
    <reaction evidence="9">
        <text>D-xylose(out) = D-xylose(in)</text>
        <dbReference type="Rhea" id="RHEA:78427"/>
        <dbReference type="ChEBI" id="CHEBI:53455"/>
    </reaction>
    <physiologicalReaction direction="left-to-right" evidence="9">
        <dbReference type="Rhea" id="RHEA:78428"/>
    </physiologicalReaction>
</comment>
<evidence type="ECO:0000256" key="1">
    <source>
        <dbReference type="ARBA" id="ARBA00004141"/>
    </source>
</evidence>
<proteinExistence type="inferred from homology"/>
<protein>
    <recommendedName>
        <fullName evidence="13">Hexose transporter 1</fullName>
    </recommendedName>
</protein>
<name>A0A812LDD3_9DINO</name>
<comment type="similarity">
    <text evidence="2">Belongs to the major facilitator superfamily. Sugar transporter (TC 2.A.1.1) family.</text>
</comment>
<comment type="subunit">
    <text evidence="3">Homodimer.</text>
</comment>
<evidence type="ECO:0000256" key="11">
    <source>
        <dbReference type="ARBA" id="ARBA00044668"/>
    </source>
</evidence>
<dbReference type="OrthoDB" id="6612291at2759"/>
<dbReference type="Proteomes" id="UP000604046">
    <property type="component" value="Unassembled WGS sequence"/>
</dbReference>
<dbReference type="PROSITE" id="PS50850">
    <property type="entry name" value="MFS"/>
    <property type="match status" value="1"/>
</dbReference>
<evidence type="ECO:0000256" key="12">
    <source>
        <dbReference type="ARBA" id="ARBA00044710"/>
    </source>
</evidence>
<evidence type="ECO:0000256" key="10">
    <source>
        <dbReference type="ARBA" id="ARBA00044662"/>
    </source>
</evidence>
<feature type="transmembrane region" description="Helical" evidence="14">
    <location>
        <begin position="36"/>
        <end position="59"/>
    </location>
</feature>
<evidence type="ECO:0000256" key="4">
    <source>
        <dbReference type="ARBA" id="ARBA00022692"/>
    </source>
</evidence>
<dbReference type="GO" id="GO:0005351">
    <property type="term" value="F:carbohydrate:proton symporter activity"/>
    <property type="evidence" value="ECO:0007669"/>
    <property type="project" value="TreeGrafter"/>
</dbReference>
<dbReference type="AlphaFoldDB" id="A0A812LDD3"/>
<keyword evidence="17" id="KW-1185">Reference proteome</keyword>
<sequence>MAGAILVHTFAYACGWGPITWVFCAEIFPLKYKSKASGLVTSAHWVGFYIVVRASGLLLPAVGFQMFWIFALFNALGAFASVLMPETKGKTLEEIQLIFDPWLRGEETPREVMICGQDDSDYDNYELRVKPVNF</sequence>
<keyword evidence="6 14" id="KW-0472">Membrane</keyword>
<evidence type="ECO:0000256" key="9">
    <source>
        <dbReference type="ARBA" id="ARBA00044656"/>
    </source>
</evidence>
<dbReference type="InterPro" id="IPR005828">
    <property type="entry name" value="MFS_sugar_transport-like"/>
</dbReference>
<evidence type="ECO:0000256" key="14">
    <source>
        <dbReference type="SAM" id="Phobius"/>
    </source>
</evidence>
<dbReference type="PRINTS" id="PR00171">
    <property type="entry name" value="SUGRTRNSPORT"/>
</dbReference>
<dbReference type="EMBL" id="CAJNDS010000992">
    <property type="protein sequence ID" value="CAE7242958.1"/>
    <property type="molecule type" value="Genomic_DNA"/>
</dbReference>
<gene>
    <name evidence="16" type="primary">ght4</name>
    <name evidence="16" type="ORF">SNAT2548_LOCUS11218</name>
</gene>
<comment type="catalytic activity">
    <reaction evidence="12">
        <text>D-fructose(out) = D-fructose(in)</text>
        <dbReference type="Rhea" id="RHEA:60372"/>
        <dbReference type="ChEBI" id="CHEBI:37721"/>
    </reaction>
    <physiologicalReaction direction="left-to-right" evidence="12">
        <dbReference type="Rhea" id="RHEA:60373"/>
    </physiologicalReaction>
</comment>
<evidence type="ECO:0000313" key="16">
    <source>
        <dbReference type="EMBL" id="CAE7242958.1"/>
    </source>
</evidence>
<keyword evidence="5 14" id="KW-1133">Transmembrane helix</keyword>
<comment type="catalytic activity">
    <reaction evidence="10">
        <text>D-mannose(out) = D-mannose(in)</text>
        <dbReference type="Rhea" id="RHEA:78391"/>
        <dbReference type="ChEBI" id="CHEBI:4208"/>
    </reaction>
    <physiologicalReaction direction="left-to-right" evidence="10">
        <dbReference type="Rhea" id="RHEA:78392"/>
    </physiologicalReaction>
</comment>
<evidence type="ECO:0000256" key="5">
    <source>
        <dbReference type="ARBA" id="ARBA00022989"/>
    </source>
</evidence>
<evidence type="ECO:0000256" key="8">
    <source>
        <dbReference type="ARBA" id="ARBA00044648"/>
    </source>
</evidence>
<feature type="transmembrane region" description="Helical" evidence="14">
    <location>
        <begin position="6"/>
        <end position="24"/>
    </location>
</feature>
<dbReference type="InterPro" id="IPR020846">
    <property type="entry name" value="MFS_dom"/>
</dbReference>
<evidence type="ECO:0000256" key="7">
    <source>
        <dbReference type="ARBA" id="ARBA00044637"/>
    </source>
</evidence>
<evidence type="ECO:0000256" key="6">
    <source>
        <dbReference type="ARBA" id="ARBA00023136"/>
    </source>
</evidence>
<accession>A0A812LDD3</accession>
<evidence type="ECO:0000256" key="13">
    <source>
        <dbReference type="ARBA" id="ARBA00044780"/>
    </source>
</evidence>